<reference evidence="3 4" key="1">
    <citation type="submission" date="2021-02" db="EMBL/GenBank/DDBJ databases">
        <authorList>
            <person name="Lee D.-H."/>
        </authorList>
    </citation>
    <scope>NUCLEOTIDE SEQUENCE [LARGE SCALE GENOMIC DNA]</scope>
    <source>
        <strain evidence="3 4">MMS20-R2-29</strain>
    </source>
</reference>
<dbReference type="EMBL" id="JAFEUO010000001">
    <property type="protein sequence ID" value="MBM7081761.1"/>
    <property type="molecule type" value="Genomic_DNA"/>
</dbReference>
<organism evidence="3 4">
    <name type="scientific">Micromonospora humidisoli</name>
    <dbReference type="NCBI Taxonomy" id="2807622"/>
    <lineage>
        <taxon>Bacteria</taxon>
        <taxon>Bacillati</taxon>
        <taxon>Actinomycetota</taxon>
        <taxon>Actinomycetes</taxon>
        <taxon>Micromonosporales</taxon>
        <taxon>Micromonosporaceae</taxon>
        <taxon>Micromonospora</taxon>
    </lineage>
</organism>
<accession>A0ABS2J6L0</accession>
<dbReference type="Pfam" id="PF13360">
    <property type="entry name" value="PQQ_2"/>
    <property type="match status" value="1"/>
</dbReference>
<dbReference type="Gene3D" id="2.130.10.10">
    <property type="entry name" value="YVTN repeat-like/Quinoprotein amine dehydrogenase"/>
    <property type="match status" value="1"/>
</dbReference>
<comment type="caution">
    <text evidence="3">The sequence shown here is derived from an EMBL/GenBank/DDBJ whole genome shotgun (WGS) entry which is preliminary data.</text>
</comment>
<name>A0ABS2J6L0_9ACTN</name>
<dbReference type="RefSeq" id="WP_204957039.1">
    <property type="nucleotide sequence ID" value="NZ_JAFEUO010000001.1"/>
</dbReference>
<evidence type="ECO:0000256" key="1">
    <source>
        <dbReference type="SAM" id="MobiDB-lite"/>
    </source>
</evidence>
<keyword evidence="4" id="KW-1185">Reference proteome</keyword>
<proteinExistence type="predicted"/>
<protein>
    <submittedName>
        <fullName evidence="3">PQQ-binding-like beta-propeller repeat protein</fullName>
    </submittedName>
</protein>
<feature type="region of interest" description="Disordered" evidence="1">
    <location>
        <begin position="1"/>
        <end position="22"/>
    </location>
</feature>
<dbReference type="Proteomes" id="UP000809587">
    <property type="component" value="Unassembled WGS sequence"/>
</dbReference>
<feature type="domain" description="Pyrrolo-quinoline quinone repeat" evidence="2">
    <location>
        <begin position="142"/>
        <end position="282"/>
    </location>
</feature>
<dbReference type="InterPro" id="IPR015943">
    <property type="entry name" value="WD40/YVTN_repeat-like_dom_sf"/>
</dbReference>
<dbReference type="InterPro" id="IPR011047">
    <property type="entry name" value="Quinoprotein_ADH-like_sf"/>
</dbReference>
<evidence type="ECO:0000259" key="2">
    <source>
        <dbReference type="Pfam" id="PF13360"/>
    </source>
</evidence>
<gene>
    <name evidence="3" type="ORF">JQN84_04280</name>
</gene>
<dbReference type="SUPFAM" id="SSF50998">
    <property type="entry name" value="Quinoprotein alcohol dehydrogenase-like"/>
    <property type="match status" value="1"/>
</dbReference>
<evidence type="ECO:0000313" key="3">
    <source>
        <dbReference type="EMBL" id="MBM7081761.1"/>
    </source>
</evidence>
<dbReference type="InterPro" id="IPR002372">
    <property type="entry name" value="PQQ_rpt_dom"/>
</dbReference>
<sequence length="430" mass="45876">MTVIDLGELRDDPLPQPPGPAPRAVGRPLRLVVVLALTLLALTAAAPVAKRAAFVVPAPLGSMVLLHDGEVFLLEPGGAPTAPGRLSAWTIPTSPQARPVRRWQVPVPVSVTAGFTQLRRYADVLLLTGTVSWPDGEYLTFAHDRDTGRVRWQRAGTGLSAGPDLLFEDGTDGPQTYHSVDPSTGRDRWSAAVPALFTMFRHRADGVDRIVTVDAGGTAEVWDARRGVRLHSGQLDHEGTPSNTAFEVVGDLLLAVQGNSGRLTGYGLDGLDRRWEVPLTTPSFFVACGPLLCAQGEAGGVRALDPATGRTVWRDNRWELSGTERGGRMLATGLGRGVWHPLAVLDVASGRVAAELDVWNVAASNSPDGPVIGLRPAGEGRMLVAELDVAAARVRVRDVLPAVSGDCQSDGRLLLCRLMDGRFGVWQVPR</sequence>
<evidence type="ECO:0000313" key="4">
    <source>
        <dbReference type="Proteomes" id="UP000809587"/>
    </source>
</evidence>